<evidence type="ECO:0000313" key="11">
    <source>
        <dbReference type="Proteomes" id="UP000182569"/>
    </source>
</evidence>
<dbReference type="PANTHER" id="PTHR45825">
    <property type="entry name" value="GRANULE-BOUND STARCH SYNTHASE 1, CHLOROPLASTIC/AMYLOPLASTIC"/>
    <property type="match status" value="1"/>
</dbReference>
<dbReference type="Proteomes" id="UP000182569">
    <property type="component" value="Chromosome"/>
</dbReference>
<dbReference type="NCBIfam" id="TIGR02095">
    <property type="entry name" value="glgA"/>
    <property type="match status" value="1"/>
</dbReference>
<keyword evidence="6 7" id="KW-0320">Glycogen biosynthesis</keyword>
<dbReference type="STRING" id="1552.A7L45_18955"/>
<comment type="catalytic activity">
    <reaction evidence="1 7">
        <text>[(1-&gt;4)-alpha-D-glucosyl](n) + ADP-alpha-D-glucose = [(1-&gt;4)-alpha-D-glucosyl](n+1) + ADP + H(+)</text>
        <dbReference type="Rhea" id="RHEA:18189"/>
        <dbReference type="Rhea" id="RHEA-COMP:9584"/>
        <dbReference type="Rhea" id="RHEA-COMP:9587"/>
        <dbReference type="ChEBI" id="CHEBI:15378"/>
        <dbReference type="ChEBI" id="CHEBI:15444"/>
        <dbReference type="ChEBI" id="CHEBI:57498"/>
        <dbReference type="ChEBI" id="CHEBI:456216"/>
        <dbReference type="EC" id="2.4.1.21"/>
    </reaction>
</comment>
<organism evidence="10 11">
    <name type="scientific">Clostridium estertheticum subsp. estertheticum</name>
    <dbReference type="NCBI Taxonomy" id="1552"/>
    <lineage>
        <taxon>Bacteria</taxon>
        <taxon>Bacillati</taxon>
        <taxon>Bacillota</taxon>
        <taxon>Clostridia</taxon>
        <taxon>Eubacteriales</taxon>
        <taxon>Clostridiaceae</taxon>
        <taxon>Clostridium</taxon>
    </lineage>
</organism>
<protein>
    <recommendedName>
        <fullName evidence="7">Glycogen synthase</fullName>
        <ecNumber evidence="7">2.4.1.21</ecNumber>
    </recommendedName>
    <alternativeName>
        <fullName evidence="7">Starch [bacterial glycogen] synthase</fullName>
    </alternativeName>
</protein>
<dbReference type="KEGG" id="ceu:A7L45_18955"/>
<dbReference type="UniPathway" id="UPA00164"/>
<keyword evidence="5 7" id="KW-0808">Transferase</keyword>
<evidence type="ECO:0000256" key="5">
    <source>
        <dbReference type="ARBA" id="ARBA00022679"/>
    </source>
</evidence>
<dbReference type="GO" id="GO:0009011">
    <property type="term" value="F:alpha-1,4-glucan glucosyltransferase (ADP-glucose donor) activity"/>
    <property type="evidence" value="ECO:0007669"/>
    <property type="project" value="UniProtKB-UniRule"/>
</dbReference>
<evidence type="ECO:0000259" key="8">
    <source>
        <dbReference type="Pfam" id="PF00534"/>
    </source>
</evidence>
<dbReference type="Pfam" id="PF08323">
    <property type="entry name" value="Glyco_transf_5"/>
    <property type="match status" value="1"/>
</dbReference>
<comment type="similarity">
    <text evidence="3 7">Belongs to the glycosyltransferase 1 family. Bacterial/plant glycogen synthase subfamily.</text>
</comment>
<keyword evidence="4 7" id="KW-0328">Glycosyltransferase</keyword>
<keyword evidence="11" id="KW-1185">Reference proteome</keyword>
<evidence type="ECO:0000256" key="2">
    <source>
        <dbReference type="ARBA" id="ARBA00002764"/>
    </source>
</evidence>
<sequence length="477" mass="54746">MKVLFVASEAYPFIKTGGLGDVVYALPKALRKIGIDARVIIPKYSNIPLSFRSCMENIAYFNVEVGWRSKYCGLEHLMYDGVPYYFVDNEYYFKRPNIYGDYDDGERFAYFSKAVLEAIRYMGDFKPDIIHCNDWQCGPVPILLKDKYSEDDLYNKIKSVFTIHNLQYQGIFPKEVLSDLLNLDWKYFNENEMKFYDAVSFMKGGIVFADAVTTVSKTYAKEIQTPFYGERLDGLLSSRSSNLYGIVNGIDYEIYSPKVDKKILYNYDIKNIKQKVKNKLKLQAKLGFPVTEGIPMIGIVTRLVKQKGLDLIVEKLQELLSLPIQIVLLGNGDEYYEDIFQYYASIYPSRISTNIIFDEALAQQIYAASDMFLMPSLFEPCGIGQLIALKYGSIPITRETGGLKDTIIPYNKYTGKGNGFSFNNYSGKELLETINRALDLYKDKNSWNKLVQNAMSSNNSWENSAKNYMKLYSDLKK</sequence>
<dbReference type="NCBIfam" id="NF001899">
    <property type="entry name" value="PRK00654.1-2"/>
    <property type="match status" value="1"/>
</dbReference>
<dbReference type="InterPro" id="IPR001296">
    <property type="entry name" value="Glyco_trans_1"/>
</dbReference>
<evidence type="ECO:0000256" key="7">
    <source>
        <dbReference type="HAMAP-Rule" id="MF_00484"/>
    </source>
</evidence>
<dbReference type="OrthoDB" id="9808590at2"/>
<evidence type="ECO:0000256" key="1">
    <source>
        <dbReference type="ARBA" id="ARBA00001478"/>
    </source>
</evidence>
<dbReference type="GO" id="GO:0005978">
    <property type="term" value="P:glycogen biosynthetic process"/>
    <property type="evidence" value="ECO:0007669"/>
    <property type="project" value="UniProtKB-UniRule"/>
</dbReference>
<evidence type="ECO:0000256" key="3">
    <source>
        <dbReference type="ARBA" id="ARBA00010281"/>
    </source>
</evidence>
<feature type="domain" description="Glycosyl transferase family 1" evidence="8">
    <location>
        <begin position="294"/>
        <end position="449"/>
    </location>
</feature>
<name>A0A1J0GKY1_9CLOT</name>
<dbReference type="HAMAP" id="MF_00484">
    <property type="entry name" value="Glycogen_synth"/>
    <property type="match status" value="1"/>
</dbReference>
<dbReference type="AlphaFoldDB" id="A0A1J0GKY1"/>
<dbReference type="PANTHER" id="PTHR45825:SF11">
    <property type="entry name" value="ALPHA AMYLASE DOMAIN-CONTAINING PROTEIN"/>
    <property type="match status" value="1"/>
</dbReference>
<evidence type="ECO:0000256" key="4">
    <source>
        <dbReference type="ARBA" id="ARBA00022676"/>
    </source>
</evidence>
<reference evidence="11" key="1">
    <citation type="journal article" date="2016" name="Front. Microbiol.">
        <title>Complete Genome Sequence of Clostridium estertheticum DSM 8809, a Microbe Identified in Spoiled Vacuum Packed Beef.</title>
        <authorList>
            <person name="Yu Z."/>
            <person name="Gunn L."/>
            <person name="Brennan E."/>
            <person name="Reid R."/>
            <person name="Wall P.G."/>
            <person name="Gaora O.P."/>
            <person name="Hurley D."/>
            <person name="Bolton D."/>
            <person name="Fanning S."/>
        </authorList>
    </citation>
    <scope>NUCLEOTIDE SEQUENCE [LARGE SCALE GENOMIC DNA]</scope>
    <source>
        <strain evidence="11">DSM 8809</strain>
    </source>
</reference>
<comment type="function">
    <text evidence="2 7">Synthesizes alpha-1,4-glucan chains using ADP-glucose.</text>
</comment>
<dbReference type="CDD" id="cd03791">
    <property type="entry name" value="GT5_Glycogen_synthase_DULL1-like"/>
    <property type="match status" value="1"/>
</dbReference>
<dbReference type="InterPro" id="IPR013534">
    <property type="entry name" value="Starch_synth_cat_dom"/>
</dbReference>
<evidence type="ECO:0000313" key="10">
    <source>
        <dbReference type="EMBL" id="APC41997.1"/>
    </source>
</evidence>
<comment type="pathway">
    <text evidence="7">Glycan biosynthesis; glycogen biosynthesis.</text>
</comment>
<dbReference type="Pfam" id="PF00534">
    <property type="entry name" value="Glycos_transf_1"/>
    <property type="match status" value="1"/>
</dbReference>
<dbReference type="GO" id="GO:0004373">
    <property type="term" value="F:alpha-1,4-glucan glucosyltransferase (UDP-glucose donor) activity"/>
    <property type="evidence" value="ECO:0007669"/>
    <property type="project" value="InterPro"/>
</dbReference>
<accession>A0A1J0GKY1</accession>
<dbReference type="RefSeq" id="WP_071614290.1">
    <property type="nucleotide sequence ID" value="NZ_CP015756.1"/>
</dbReference>
<feature type="domain" description="Starch synthase catalytic" evidence="9">
    <location>
        <begin position="2"/>
        <end position="237"/>
    </location>
</feature>
<feature type="binding site" evidence="7">
    <location>
        <position position="15"/>
    </location>
    <ligand>
        <name>ADP-alpha-D-glucose</name>
        <dbReference type="ChEBI" id="CHEBI:57498"/>
    </ligand>
</feature>
<gene>
    <name evidence="7" type="primary">glgA</name>
    <name evidence="10" type="ORF">A7L45_18955</name>
</gene>
<evidence type="ECO:0000256" key="6">
    <source>
        <dbReference type="ARBA" id="ARBA00023056"/>
    </source>
</evidence>
<proteinExistence type="inferred from homology"/>
<dbReference type="EC" id="2.4.1.21" evidence="7"/>
<evidence type="ECO:0000259" key="9">
    <source>
        <dbReference type="Pfam" id="PF08323"/>
    </source>
</evidence>
<dbReference type="InterPro" id="IPR011835">
    <property type="entry name" value="GS/SS"/>
</dbReference>
<dbReference type="NCBIfam" id="NF001898">
    <property type="entry name" value="PRK00654.1-1"/>
    <property type="match status" value="1"/>
</dbReference>
<dbReference type="Gene3D" id="3.40.50.2000">
    <property type="entry name" value="Glycogen Phosphorylase B"/>
    <property type="match status" value="2"/>
</dbReference>
<dbReference type="EMBL" id="CP015756">
    <property type="protein sequence ID" value="APC41997.1"/>
    <property type="molecule type" value="Genomic_DNA"/>
</dbReference>
<dbReference type="SUPFAM" id="SSF53756">
    <property type="entry name" value="UDP-Glycosyltransferase/glycogen phosphorylase"/>
    <property type="match status" value="1"/>
</dbReference>